<gene>
    <name evidence="5" type="ORF">BpHYR1_034578</name>
</gene>
<dbReference type="PANTHER" id="PTHR24198">
    <property type="entry name" value="ANKYRIN REPEAT AND PROTEIN KINASE DOMAIN-CONTAINING PROTEIN"/>
    <property type="match status" value="1"/>
</dbReference>
<dbReference type="PROSITE" id="PS50088">
    <property type="entry name" value="ANK_REPEAT"/>
    <property type="match status" value="6"/>
</dbReference>
<name>A0A3M7R7M4_BRAPC</name>
<dbReference type="SMART" id="SM00969">
    <property type="entry name" value="SOCS_box"/>
    <property type="match status" value="1"/>
</dbReference>
<dbReference type="AlphaFoldDB" id="A0A3M7R7M4"/>
<dbReference type="InterPro" id="IPR002110">
    <property type="entry name" value="Ankyrin_rpt"/>
</dbReference>
<evidence type="ECO:0000256" key="3">
    <source>
        <dbReference type="PROSITE-ProRule" id="PRU00023"/>
    </source>
</evidence>
<protein>
    <submittedName>
        <fullName evidence="5">Ankyrin repeat</fullName>
    </submittedName>
</protein>
<keyword evidence="6" id="KW-1185">Reference proteome</keyword>
<dbReference type="PROSITE" id="PS50297">
    <property type="entry name" value="ANK_REP_REGION"/>
    <property type="match status" value="6"/>
</dbReference>
<dbReference type="GO" id="GO:0035556">
    <property type="term" value="P:intracellular signal transduction"/>
    <property type="evidence" value="ECO:0007669"/>
    <property type="project" value="InterPro"/>
</dbReference>
<dbReference type="SMR" id="A0A3M7R7M4"/>
<dbReference type="OrthoDB" id="194358at2759"/>
<dbReference type="Gene3D" id="1.10.750.20">
    <property type="entry name" value="SOCS box"/>
    <property type="match status" value="1"/>
</dbReference>
<dbReference type="Pfam" id="PF00023">
    <property type="entry name" value="Ank"/>
    <property type="match status" value="1"/>
</dbReference>
<dbReference type="Proteomes" id="UP000276133">
    <property type="component" value="Unassembled WGS sequence"/>
</dbReference>
<feature type="repeat" description="ANK" evidence="3">
    <location>
        <begin position="329"/>
        <end position="361"/>
    </location>
</feature>
<feature type="repeat" description="ANK" evidence="3">
    <location>
        <begin position="362"/>
        <end position="394"/>
    </location>
</feature>
<dbReference type="STRING" id="10195.A0A3M7R7M4"/>
<organism evidence="5 6">
    <name type="scientific">Brachionus plicatilis</name>
    <name type="common">Marine rotifer</name>
    <name type="synonym">Brachionus muelleri</name>
    <dbReference type="NCBI Taxonomy" id="10195"/>
    <lineage>
        <taxon>Eukaryota</taxon>
        <taxon>Metazoa</taxon>
        <taxon>Spiralia</taxon>
        <taxon>Gnathifera</taxon>
        <taxon>Rotifera</taxon>
        <taxon>Eurotatoria</taxon>
        <taxon>Monogononta</taxon>
        <taxon>Pseudotrocha</taxon>
        <taxon>Ploima</taxon>
        <taxon>Brachionidae</taxon>
        <taxon>Brachionus</taxon>
    </lineage>
</organism>
<dbReference type="SMART" id="SM00248">
    <property type="entry name" value="ANK"/>
    <property type="match status" value="10"/>
</dbReference>
<evidence type="ECO:0000256" key="1">
    <source>
        <dbReference type="ARBA" id="ARBA00022737"/>
    </source>
</evidence>
<dbReference type="PROSITE" id="PS50225">
    <property type="entry name" value="SOCS"/>
    <property type="match status" value="1"/>
</dbReference>
<accession>A0A3M7R7M4</accession>
<feature type="repeat" description="ANK" evidence="3">
    <location>
        <begin position="296"/>
        <end position="328"/>
    </location>
</feature>
<evidence type="ECO:0000259" key="4">
    <source>
        <dbReference type="PROSITE" id="PS50225"/>
    </source>
</evidence>
<feature type="domain" description="SOCS box" evidence="4">
    <location>
        <begin position="517"/>
        <end position="566"/>
    </location>
</feature>
<dbReference type="Gene3D" id="1.25.40.20">
    <property type="entry name" value="Ankyrin repeat-containing domain"/>
    <property type="match status" value="2"/>
</dbReference>
<dbReference type="InterPro" id="IPR036770">
    <property type="entry name" value="Ankyrin_rpt-contain_sf"/>
</dbReference>
<feature type="repeat" description="ANK" evidence="3">
    <location>
        <begin position="196"/>
        <end position="228"/>
    </location>
</feature>
<evidence type="ECO:0000313" key="6">
    <source>
        <dbReference type="Proteomes" id="UP000276133"/>
    </source>
</evidence>
<dbReference type="InterPro" id="IPR001496">
    <property type="entry name" value="SOCS_box"/>
</dbReference>
<dbReference type="Pfam" id="PF12796">
    <property type="entry name" value="Ank_2"/>
    <property type="match status" value="3"/>
</dbReference>
<reference evidence="5 6" key="1">
    <citation type="journal article" date="2018" name="Sci. Rep.">
        <title>Genomic signatures of local adaptation to the degree of environmental predictability in rotifers.</title>
        <authorList>
            <person name="Franch-Gras L."/>
            <person name="Hahn C."/>
            <person name="Garcia-Roger E.M."/>
            <person name="Carmona M.J."/>
            <person name="Serra M."/>
            <person name="Gomez A."/>
        </authorList>
    </citation>
    <scope>NUCLEOTIDE SEQUENCE [LARGE SCALE GENOMIC DNA]</scope>
    <source>
        <strain evidence="5">HYR1</strain>
    </source>
</reference>
<dbReference type="SUPFAM" id="SSF158235">
    <property type="entry name" value="SOCS box-like"/>
    <property type="match status" value="1"/>
</dbReference>
<evidence type="ECO:0000313" key="5">
    <source>
        <dbReference type="EMBL" id="RNA19613.1"/>
    </source>
</evidence>
<dbReference type="EMBL" id="REGN01004015">
    <property type="protein sequence ID" value="RNA19613.1"/>
    <property type="molecule type" value="Genomic_DNA"/>
</dbReference>
<dbReference type="SUPFAM" id="SSF48403">
    <property type="entry name" value="Ankyrin repeat"/>
    <property type="match status" value="1"/>
</dbReference>
<keyword evidence="1" id="KW-0677">Repeat</keyword>
<dbReference type="PANTHER" id="PTHR24198:SF165">
    <property type="entry name" value="ANKYRIN REPEAT-CONTAINING PROTEIN-RELATED"/>
    <property type="match status" value="1"/>
</dbReference>
<dbReference type="InterPro" id="IPR036036">
    <property type="entry name" value="SOCS_box-like_dom_sf"/>
</dbReference>
<evidence type="ECO:0000256" key="2">
    <source>
        <dbReference type="ARBA" id="ARBA00023043"/>
    </source>
</evidence>
<sequence length="566" mass="64207">MKRKNLEKLSTWSPRPYQPRNFHRLEKSYLAQVRDALKFSIENELVDQVKEILQTNRFVAYPQSLPRFKSLKKFKAIKEIDWSLLYLVSDSKDNCLHYAARLGKTGLIDTILDSVKFEVNARNLKDDQNTALSIACDVGWLDTVKVLISRGSDVNYENSKNKTPLILATELIYPYDFQLAKLLISNGALVNHQTRSGNTALLSASKFGNYELIELLIRANSNVNCKFSDGATALMRACYYNYPNIVELLIENNANVEAKNLRKESALYIASFRGYMEIVESLVSKHRADVNSEDIDGDTPLSVACYEDKPDVVKYLLSKGGMVNKKGIRGDTPLHIAMANCSNDVVIMLLDYGADPDDINNDLETPLHIAIRHGQKDILQTLLKSSKNLDQTSICGGRTAFKYLMENLTVEKLKMAIELIRAGCDVNKGFSGSIENRGYDITIDSPFENIFKLTKSKFRFVHQISLFGEFDRKDESGLSQIGIRFLVRLVHLLIKTGYKLNKNDVFLYENSWMKDYLVENGVNFSQMISLADLCRVRIRSIASKPLDKSIDSLDVPDSLKNFLKFF</sequence>
<feature type="repeat" description="ANK" evidence="3">
    <location>
        <begin position="127"/>
        <end position="159"/>
    </location>
</feature>
<keyword evidence="2 3" id="KW-0040">ANK repeat</keyword>
<dbReference type="Pfam" id="PF07525">
    <property type="entry name" value="SOCS_box"/>
    <property type="match status" value="1"/>
</dbReference>
<proteinExistence type="predicted"/>
<comment type="caution">
    <text evidence="5">The sequence shown here is derived from an EMBL/GenBank/DDBJ whole genome shotgun (WGS) entry which is preliminary data.</text>
</comment>
<feature type="repeat" description="ANK" evidence="3">
    <location>
        <begin position="229"/>
        <end position="261"/>
    </location>
</feature>
<dbReference type="CDD" id="cd03587">
    <property type="entry name" value="SOCS"/>
    <property type="match status" value="1"/>
</dbReference>